<dbReference type="STRING" id="1123243.SAMN02745190_01867"/>
<reference evidence="1 2" key="1">
    <citation type="submission" date="2016-11" db="EMBL/GenBank/DDBJ databases">
        <authorList>
            <person name="Jaros S."/>
            <person name="Januszkiewicz K."/>
            <person name="Wedrychowicz H."/>
        </authorList>
    </citation>
    <scope>NUCLEOTIDE SEQUENCE [LARGE SCALE GENOMIC DNA]</scope>
    <source>
        <strain evidence="1 2">DSM 10502</strain>
    </source>
</reference>
<proteinExistence type="predicted"/>
<organism evidence="1 2">
    <name type="scientific">Schwartzia succinivorans DSM 10502</name>
    <dbReference type="NCBI Taxonomy" id="1123243"/>
    <lineage>
        <taxon>Bacteria</taxon>
        <taxon>Bacillati</taxon>
        <taxon>Bacillota</taxon>
        <taxon>Negativicutes</taxon>
        <taxon>Selenomonadales</taxon>
        <taxon>Selenomonadaceae</taxon>
        <taxon>Schwartzia</taxon>
    </lineage>
</organism>
<dbReference type="AlphaFoldDB" id="A0A1M4YZY7"/>
<dbReference type="Proteomes" id="UP000184404">
    <property type="component" value="Unassembled WGS sequence"/>
</dbReference>
<protein>
    <submittedName>
        <fullName evidence="1">Uncharacterized protein</fullName>
    </submittedName>
</protein>
<sequence length="64" mass="6964">MPGCGNGHSHYMLGYALQTVGTMVDMNTDSHKFMTEILPAAVKRARENGSTTVFGQGWNLASFQ</sequence>
<gene>
    <name evidence="1" type="ORF">SAMN02745190_01867</name>
</gene>
<name>A0A1M4YZY7_9FIRM</name>
<dbReference type="EMBL" id="FQUG01000007">
    <property type="protein sequence ID" value="SHF11275.1"/>
    <property type="molecule type" value="Genomic_DNA"/>
</dbReference>
<evidence type="ECO:0000313" key="1">
    <source>
        <dbReference type="EMBL" id="SHF11275.1"/>
    </source>
</evidence>
<accession>A0A1M4YZY7</accession>
<evidence type="ECO:0000313" key="2">
    <source>
        <dbReference type="Proteomes" id="UP000184404"/>
    </source>
</evidence>
<keyword evidence="2" id="KW-1185">Reference proteome</keyword>